<comment type="caution">
    <text evidence="1">The sequence shown here is derived from an EMBL/GenBank/DDBJ whole genome shotgun (WGS) entry which is preliminary data.</text>
</comment>
<proteinExistence type="predicted"/>
<organism evidence="1 2">
    <name type="scientific">Anaerobacillus alkalidiazotrophicus</name>
    <dbReference type="NCBI Taxonomy" id="472963"/>
    <lineage>
        <taxon>Bacteria</taxon>
        <taxon>Bacillati</taxon>
        <taxon>Bacillota</taxon>
        <taxon>Bacilli</taxon>
        <taxon>Bacillales</taxon>
        <taxon>Bacillaceae</taxon>
        <taxon>Anaerobacillus</taxon>
    </lineage>
</organism>
<keyword evidence="2" id="KW-1185">Reference proteome</keyword>
<dbReference type="EMBL" id="MLQS01000007">
    <property type="protein sequence ID" value="OIJ20758.1"/>
    <property type="molecule type" value="Genomic_DNA"/>
</dbReference>
<dbReference type="AlphaFoldDB" id="A0A1S2M7Q5"/>
<dbReference type="OrthoDB" id="1797983at2"/>
<sequence>MRIKFLLILFSLLFLIIGGCTNETDIYNEVNNENEELQESIYKNPPNVTISNGVEEVNGVLGLYSWTYCCKNGKTTGIEASSDAPPNLVQNKEPLKVTSGSAISIDFETTPIRYEVKTWDENNDVTGTFMK</sequence>
<dbReference type="PROSITE" id="PS51257">
    <property type="entry name" value="PROKAR_LIPOPROTEIN"/>
    <property type="match status" value="1"/>
</dbReference>
<accession>A0A1S2M7Q5</accession>
<dbReference type="Proteomes" id="UP000180057">
    <property type="component" value="Unassembled WGS sequence"/>
</dbReference>
<evidence type="ECO:0000313" key="1">
    <source>
        <dbReference type="EMBL" id="OIJ20758.1"/>
    </source>
</evidence>
<protein>
    <submittedName>
        <fullName evidence="1">Uncharacterized protein</fullName>
    </submittedName>
</protein>
<reference evidence="1 2" key="1">
    <citation type="submission" date="2016-10" db="EMBL/GenBank/DDBJ databases">
        <title>Draft genome sequences of four alkaliphilic bacteria belonging to the Anaerobacillus genus.</title>
        <authorList>
            <person name="Bassil N.M."/>
            <person name="Lloyd J.R."/>
        </authorList>
    </citation>
    <scope>NUCLEOTIDE SEQUENCE [LARGE SCALE GENOMIC DNA]</scope>
    <source>
        <strain evidence="1 2">DSM 22531</strain>
    </source>
</reference>
<gene>
    <name evidence="1" type="ORF">BKP45_08135</name>
</gene>
<name>A0A1S2M7Q5_9BACI</name>
<dbReference type="RefSeq" id="WP_071389232.1">
    <property type="nucleotide sequence ID" value="NZ_MLQS01000007.1"/>
</dbReference>
<evidence type="ECO:0000313" key="2">
    <source>
        <dbReference type="Proteomes" id="UP000180057"/>
    </source>
</evidence>